<dbReference type="AlphaFoldDB" id="A0AAE0IH98"/>
<feature type="compositionally biased region" description="Polar residues" evidence="2">
    <location>
        <begin position="415"/>
        <end position="429"/>
    </location>
</feature>
<evidence type="ECO:0000256" key="1">
    <source>
        <dbReference type="SAM" id="Coils"/>
    </source>
</evidence>
<dbReference type="InterPro" id="IPR006073">
    <property type="entry name" value="GTP-bd"/>
</dbReference>
<comment type="caution">
    <text evidence="4">The sequence shown here is derived from an EMBL/GenBank/DDBJ whole genome shotgun (WGS) entry which is preliminary data.</text>
</comment>
<evidence type="ECO:0000259" key="3">
    <source>
        <dbReference type="Pfam" id="PF01926"/>
    </source>
</evidence>
<evidence type="ECO:0000313" key="4">
    <source>
        <dbReference type="EMBL" id="KAK3325120.1"/>
    </source>
</evidence>
<dbReference type="EMBL" id="JAUEDM010000002">
    <property type="protein sequence ID" value="KAK3325120.1"/>
    <property type="molecule type" value="Genomic_DNA"/>
</dbReference>
<dbReference type="SUPFAM" id="SSF52540">
    <property type="entry name" value="P-loop containing nucleoside triphosphate hydrolases"/>
    <property type="match status" value="1"/>
</dbReference>
<organism evidence="4 5">
    <name type="scientific">Apodospora peruviana</name>
    <dbReference type="NCBI Taxonomy" id="516989"/>
    <lineage>
        <taxon>Eukaryota</taxon>
        <taxon>Fungi</taxon>
        <taxon>Dikarya</taxon>
        <taxon>Ascomycota</taxon>
        <taxon>Pezizomycotina</taxon>
        <taxon>Sordariomycetes</taxon>
        <taxon>Sordariomycetidae</taxon>
        <taxon>Sordariales</taxon>
        <taxon>Lasiosphaeriaceae</taxon>
        <taxon>Apodospora</taxon>
    </lineage>
</organism>
<dbReference type="GO" id="GO:0005525">
    <property type="term" value="F:GTP binding"/>
    <property type="evidence" value="ECO:0007669"/>
    <property type="project" value="InterPro"/>
</dbReference>
<gene>
    <name evidence="4" type="ORF">B0H66DRAFT_615568</name>
</gene>
<feature type="region of interest" description="Disordered" evidence="2">
    <location>
        <begin position="392"/>
        <end position="435"/>
    </location>
</feature>
<dbReference type="CDD" id="cd00882">
    <property type="entry name" value="Ras_like_GTPase"/>
    <property type="match status" value="1"/>
</dbReference>
<dbReference type="Gene3D" id="3.40.50.300">
    <property type="entry name" value="P-loop containing nucleotide triphosphate hydrolases"/>
    <property type="match status" value="1"/>
</dbReference>
<dbReference type="Proteomes" id="UP001283341">
    <property type="component" value="Unassembled WGS sequence"/>
</dbReference>
<feature type="domain" description="G" evidence="3">
    <location>
        <begin position="35"/>
        <end position="100"/>
    </location>
</feature>
<feature type="region of interest" description="Disordered" evidence="2">
    <location>
        <begin position="1"/>
        <end position="26"/>
    </location>
</feature>
<reference evidence="4" key="1">
    <citation type="journal article" date="2023" name="Mol. Phylogenet. Evol.">
        <title>Genome-scale phylogeny and comparative genomics of the fungal order Sordariales.</title>
        <authorList>
            <person name="Hensen N."/>
            <person name="Bonometti L."/>
            <person name="Westerberg I."/>
            <person name="Brannstrom I.O."/>
            <person name="Guillou S."/>
            <person name="Cros-Aarteil S."/>
            <person name="Calhoun S."/>
            <person name="Haridas S."/>
            <person name="Kuo A."/>
            <person name="Mondo S."/>
            <person name="Pangilinan J."/>
            <person name="Riley R."/>
            <person name="LaButti K."/>
            <person name="Andreopoulos B."/>
            <person name="Lipzen A."/>
            <person name="Chen C."/>
            <person name="Yan M."/>
            <person name="Daum C."/>
            <person name="Ng V."/>
            <person name="Clum A."/>
            <person name="Steindorff A."/>
            <person name="Ohm R.A."/>
            <person name="Martin F."/>
            <person name="Silar P."/>
            <person name="Natvig D.O."/>
            <person name="Lalanne C."/>
            <person name="Gautier V."/>
            <person name="Ament-Velasquez S.L."/>
            <person name="Kruys A."/>
            <person name="Hutchinson M.I."/>
            <person name="Powell A.J."/>
            <person name="Barry K."/>
            <person name="Miller A.N."/>
            <person name="Grigoriev I.V."/>
            <person name="Debuchy R."/>
            <person name="Gladieux P."/>
            <person name="Hiltunen Thoren M."/>
            <person name="Johannesson H."/>
        </authorList>
    </citation>
    <scope>NUCLEOTIDE SEQUENCE</scope>
    <source>
        <strain evidence="4">CBS 118394</strain>
    </source>
</reference>
<dbReference type="InterPro" id="IPR027417">
    <property type="entry name" value="P-loop_NTPase"/>
</dbReference>
<dbReference type="Pfam" id="PF01926">
    <property type="entry name" value="MMR_HSR1"/>
    <property type="match status" value="1"/>
</dbReference>
<protein>
    <recommendedName>
        <fullName evidence="3">G domain-containing protein</fullName>
    </recommendedName>
</protein>
<reference evidence="4" key="2">
    <citation type="submission" date="2023-06" db="EMBL/GenBank/DDBJ databases">
        <authorList>
            <consortium name="Lawrence Berkeley National Laboratory"/>
            <person name="Haridas S."/>
            <person name="Hensen N."/>
            <person name="Bonometti L."/>
            <person name="Westerberg I."/>
            <person name="Brannstrom I.O."/>
            <person name="Guillou S."/>
            <person name="Cros-Aarteil S."/>
            <person name="Calhoun S."/>
            <person name="Kuo A."/>
            <person name="Mondo S."/>
            <person name="Pangilinan J."/>
            <person name="Riley R."/>
            <person name="Labutti K."/>
            <person name="Andreopoulos B."/>
            <person name="Lipzen A."/>
            <person name="Chen C."/>
            <person name="Yanf M."/>
            <person name="Daum C."/>
            <person name="Ng V."/>
            <person name="Clum A."/>
            <person name="Steindorff A."/>
            <person name="Ohm R."/>
            <person name="Martin F."/>
            <person name="Silar P."/>
            <person name="Natvig D."/>
            <person name="Lalanne C."/>
            <person name="Gautier V."/>
            <person name="Ament-Velasquez S.L."/>
            <person name="Kruys A."/>
            <person name="Hutchinson M.I."/>
            <person name="Powell A.J."/>
            <person name="Barry K."/>
            <person name="Miller A.N."/>
            <person name="Grigoriev I.V."/>
            <person name="Debuchy R."/>
            <person name="Gladieux P."/>
            <person name="Thoren M.H."/>
            <person name="Johannesson H."/>
        </authorList>
    </citation>
    <scope>NUCLEOTIDE SEQUENCE</scope>
    <source>
        <strain evidence="4">CBS 118394</strain>
    </source>
</reference>
<evidence type="ECO:0000256" key="2">
    <source>
        <dbReference type="SAM" id="MobiDB-lite"/>
    </source>
</evidence>
<name>A0AAE0IH98_9PEZI</name>
<proteinExistence type="predicted"/>
<accession>A0AAE0IH98</accession>
<sequence>MDNHVQQPEQEEGGHQSAILSENDSQQKKPEAVVVVIMGMTGSGKSTFISLLADEPMEIKHGLKSDTTSPGMYSFRSNDKTVILVDTSSFDDVNRADAEVLKDLALFLSALHKIRDGGARFGGVVYLHRITDSRMAGSGLKNLRILRKVCGPESYGGIVLVTNMWGEINGHERGTRMAKQREVELQKPEFWGPMIERGSRMVRHDGTKESAMKIVQSLVDKDAHCVPLDIQRELAIENKPLSETQAGQYVQMETLRTKERYERELVDLRESIQEAVKENDKDALRVLEKEKVAAEVKIAKSGQEFKSLNVTMEELLAQEQSPLIQHLVPRPKQEGAQANETCQLGNITVAGESVSGQLQPTDGQIGPKDATRWRSLTDRLMGMLAVFKLPRLKGSKTGNTKDDTSEKSRTCRKTGYQNRSMSLATGNPDTTKDHA</sequence>
<evidence type="ECO:0000313" key="5">
    <source>
        <dbReference type="Proteomes" id="UP001283341"/>
    </source>
</evidence>
<feature type="coiled-coil region" evidence="1">
    <location>
        <begin position="251"/>
        <end position="304"/>
    </location>
</feature>
<keyword evidence="5" id="KW-1185">Reference proteome</keyword>
<feature type="compositionally biased region" description="Basic and acidic residues" evidence="2">
    <location>
        <begin position="399"/>
        <end position="409"/>
    </location>
</feature>
<keyword evidence="1" id="KW-0175">Coiled coil</keyword>